<accession>A0A0G4GH81</accession>
<dbReference type="InterPro" id="IPR002110">
    <property type="entry name" value="Ankyrin_rpt"/>
</dbReference>
<dbReference type="SUPFAM" id="SSF48403">
    <property type="entry name" value="Ankyrin repeat"/>
    <property type="match status" value="1"/>
</dbReference>
<dbReference type="Pfam" id="PF00023">
    <property type="entry name" value="Ank"/>
    <property type="match status" value="1"/>
</dbReference>
<dbReference type="VEuPathDB" id="CryptoDB:Cvel_4710"/>
<proteinExistence type="predicted"/>
<name>A0A0G4GH81_9ALVE</name>
<feature type="region of interest" description="Disordered" evidence="1">
    <location>
        <begin position="461"/>
        <end position="483"/>
    </location>
</feature>
<protein>
    <recommendedName>
        <fullName evidence="3">Fe2OG dioxygenase domain-containing protein</fullName>
    </recommendedName>
</protein>
<gene>
    <name evidence="2" type="ORF">Cvel_4710</name>
</gene>
<organism evidence="2">
    <name type="scientific">Chromera velia CCMP2878</name>
    <dbReference type="NCBI Taxonomy" id="1169474"/>
    <lineage>
        <taxon>Eukaryota</taxon>
        <taxon>Sar</taxon>
        <taxon>Alveolata</taxon>
        <taxon>Colpodellida</taxon>
        <taxon>Chromeraceae</taxon>
        <taxon>Chromera</taxon>
    </lineage>
</organism>
<evidence type="ECO:0000313" key="2">
    <source>
        <dbReference type="EMBL" id="CEM29118.1"/>
    </source>
</evidence>
<dbReference type="InterPro" id="IPR036770">
    <property type="entry name" value="Ankyrin_rpt-contain_sf"/>
</dbReference>
<dbReference type="Gene3D" id="1.25.40.20">
    <property type="entry name" value="Ankyrin repeat-containing domain"/>
    <property type="match status" value="1"/>
</dbReference>
<dbReference type="EMBL" id="CDMZ01001214">
    <property type="protein sequence ID" value="CEM29118.1"/>
    <property type="molecule type" value="Genomic_DNA"/>
</dbReference>
<dbReference type="AlphaFoldDB" id="A0A0G4GH81"/>
<reference evidence="2" key="1">
    <citation type="submission" date="2014-11" db="EMBL/GenBank/DDBJ databases">
        <authorList>
            <person name="Otto D Thomas"/>
            <person name="Naeem Raeece"/>
        </authorList>
    </citation>
    <scope>NUCLEOTIDE SEQUENCE</scope>
</reference>
<evidence type="ECO:0008006" key="3">
    <source>
        <dbReference type="Google" id="ProtNLM"/>
    </source>
</evidence>
<evidence type="ECO:0000256" key="1">
    <source>
        <dbReference type="SAM" id="MobiDB-lite"/>
    </source>
</evidence>
<sequence length="569" mass="62068">MSSSQLGDLLSVLNDQEEAPDSSVLQDFLFPPFSGEVARAPSPCNIIDKEFYAASPKPQQGSSSSLSTEKAECMGSPLYIACVSNLPIAVAKLIHMGANPMYRHPAPHGDGPLFHCPEQGYEACLKHLLQSPFSKEEAEQMRTKDFKIALGQALPHFEAGGRSPLLLAACNGHAPIVELFLQDTRCQAWAEAPDSFGRAPLQVLADEMASLAVESVKRKELLATALLLCAHLGIDEGEKEVNGMIPGAEEAKTASITRNKILRSRVLKAETARKQELRLKGLSLLEQHYAPRHSFLYDPTEVCAAMFKTDTESSTENESAQSPAEISDGVFAFPLANSAFCKAVWEEIHHYEKFVRDHPDLGLPLHERHDGNLGNLQDCGFLPLLEAVEKGANRAAEKAGRPPCRVYHAFLTRNFVGREENAKFKVHCDRSAVTINLCVHASDDLQGSTVGFFLPKGRRGRAVASPKKDEENDDGSAQIDPPGEEERVLTYAHKVGTAVMHDGSCWHKTDPIERGSRGSLIVWARLGDGVCGERDCGEPMDPSWKFCKACGWLRPVSNGSESALPVVPA</sequence>